<dbReference type="OrthoDB" id="182039at2"/>
<evidence type="ECO:0000313" key="3">
    <source>
        <dbReference type="EMBL" id="GED05971.1"/>
    </source>
</evidence>
<evidence type="ECO:0000313" key="4">
    <source>
        <dbReference type="Proteomes" id="UP000316612"/>
    </source>
</evidence>
<dbReference type="Proteomes" id="UP000316612">
    <property type="component" value="Unassembled WGS sequence"/>
</dbReference>
<evidence type="ECO:0000256" key="1">
    <source>
        <dbReference type="ARBA" id="ARBA00009199"/>
    </source>
</evidence>
<dbReference type="EMBL" id="BJNY01000007">
    <property type="protein sequence ID" value="GED05971.1"/>
    <property type="molecule type" value="Genomic_DNA"/>
</dbReference>
<organism evidence="3 4">
    <name type="scientific">Glutamicibacter uratoxydans</name>
    <name type="common">Arthrobacter uratoxydans</name>
    <dbReference type="NCBI Taxonomy" id="43667"/>
    <lineage>
        <taxon>Bacteria</taxon>
        <taxon>Bacillati</taxon>
        <taxon>Actinomycetota</taxon>
        <taxon>Actinomycetes</taxon>
        <taxon>Micrococcales</taxon>
        <taxon>Micrococcaceae</taxon>
        <taxon>Glutamicibacter</taxon>
    </lineage>
</organism>
<dbReference type="RefSeq" id="WP_141363544.1">
    <property type="nucleotide sequence ID" value="NZ_BAAAJL010000003.1"/>
</dbReference>
<accession>A0A4Y4DU04</accession>
<evidence type="ECO:0000259" key="2">
    <source>
        <dbReference type="Pfam" id="PF01425"/>
    </source>
</evidence>
<dbReference type="SUPFAM" id="SSF75304">
    <property type="entry name" value="Amidase signature (AS) enzymes"/>
    <property type="match status" value="1"/>
</dbReference>
<reference evidence="3 4" key="1">
    <citation type="submission" date="2019-06" db="EMBL/GenBank/DDBJ databases">
        <title>Whole genome shotgun sequence of Glutamicibacter uratoxydans NBRC 15515.</title>
        <authorList>
            <person name="Hosoyama A."/>
            <person name="Uohara A."/>
            <person name="Ohji S."/>
            <person name="Ichikawa N."/>
        </authorList>
    </citation>
    <scope>NUCLEOTIDE SEQUENCE [LARGE SCALE GENOMIC DNA]</scope>
    <source>
        <strain evidence="3 4">NBRC 15515</strain>
    </source>
</reference>
<feature type="domain" description="Amidase" evidence="2">
    <location>
        <begin position="24"/>
        <end position="448"/>
    </location>
</feature>
<dbReference type="PROSITE" id="PS00571">
    <property type="entry name" value="AMIDASES"/>
    <property type="match status" value="1"/>
</dbReference>
<sequence length="477" mass="50113">MQLHHLTATEAGKLFRSRELSPVELLDAVAARSAQAEPSINALTEQMLDTAYEDARESEKKFAAGSANLGALEGIPLLLKEEQPIAGYKAEEGSLTEQGTIAEVSHPIVERIFAAGAVVHGRTTTPEFCCAPYTHSKLWGVTRNPWNTELTPGGSSGGSGAALAAGESILATGSDIGGSIRIPSSFCGIVGFKPPFGRVPGMAPFNQDTYCADGPMGRSVADVAMLQNVIAGPHHTDQASLRPALQLPEPQASAAKGMKVALCINLGDYPVDPVIEANTRQAAQALRNAGVTVDEVSLPWTREKIINAAWSHFGGIMGPFITEVAGADGDLLMDYTKDFARRAAQAGSFAEGLIAEAEVYEPLGVLLGEYDALLCPTLGVTGMAADFPDPAALLEVNGSSVSWIESALTVPFNVIGRVPVLALPSGLAPNGLPTGVQIVGRTYDDATVFTLGAALEKELDLWTKASWWPQVQEALKA</sequence>
<gene>
    <name evidence="3" type="ORF">AUR04nite_15030</name>
</gene>
<dbReference type="PANTHER" id="PTHR11895:SF7">
    <property type="entry name" value="GLUTAMYL-TRNA(GLN) AMIDOTRANSFERASE SUBUNIT A, MITOCHONDRIAL"/>
    <property type="match status" value="1"/>
</dbReference>
<dbReference type="Pfam" id="PF01425">
    <property type="entry name" value="Amidase"/>
    <property type="match status" value="1"/>
</dbReference>
<dbReference type="Gene3D" id="3.90.1300.10">
    <property type="entry name" value="Amidase signature (AS) domain"/>
    <property type="match status" value="1"/>
</dbReference>
<comment type="similarity">
    <text evidence="1">Belongs to the amidase family.</text>
</comment>
<dbReference type="InterPro" id="IPR000120">
    <property type="entry name" value="Amidase"/>
</dbReference>
<proteinExistence type="inferred from homology"/>
<keyword evidence="4" id="KW-1185">Reference proteome</keyword>
<dbReference type="InterPro" id="IPR023631">
    <property type="entry name" value="Amidase_dom"/>
</dbReference>
<dbReference type="AlphaFoldDB" id="A0A4Y4DU04"/>
<name>A0A4Y4DU04_GLUUR</name>
<protein>
    <submittedName>
        <fullName evidence="3">Amidase</fullName>
    </submittedName>
</protein>
<dbReference type="GO" id="GO:0003824">
    <property type="term" value="F:catalytic activity"/>
    <property type="evidence" value="ECO:0007669"/>
    <property type="project" value="InterPro"/>
</dbReference>
<comment type="caution">
    <text evidence="3">The sequence shown here is derived from an EMBL/GenBank/DDBJ whole genome shotgun (WGS) entry which is preliminary data.</text>
</comment>
<dbReference type="PANTHER" id="PTHR11895">
    <property type="entry name" value="TRANSAMIDASE"/>
    <property type="match status" value="1"/>
</dbReference>
<dbReference type="InterPro" id="IPR036928">
    <property type="entry name" value="AS_sf"/>
</dbReference>
<dbReference type="InterPro" id="IPR020556">
    <property type="entry name" value="Amidase_CS"/>
</dbReference>